<organism evidence="1 2">
    <name type="scientific">Microcystis aeruginosa Ma_QC_B_20070730_S2</name>
    <dbReference type="NCBI Taxonomy" id="2486256"/>
    <lineage>
        <taxon>Bacteria</taxon>
        <taxon>Bacillati</taxon>
        <taxon>Cyanobacteriota</taxon>
        <taxon>Cyanophyceae</taxon>
        <taxon>Oscillatoriophycideae</taxon>
        <taxon>Chroococcales</taxon>
        <taxon>Microcystaceae</taxon>
        <taxon>Microcystis</taxon>
    </lineage>
</organism>
<evidence type="ECO:0000313" key="1">
    <source>
        <dbReference type="EMBL" id="TRU28805.1"/>
    </source>
</evidence>
<name>A0A552E2W7_MICAE</name>
<protein>
    <submittedName>
        <fullName evidence="1">Uncharacterized protein</fullName>
    </submittedName>
</protein>
<evidence type="ECO:0000313" key="2">
    <source>
        <dbReference type="Proteomes" id="UP000320551"/>
    </source>
</evidence>
<reference evidence="1 2" key="1">
    <citation type="submission" date="2019-01" db="EMBL/GenBank/DDBJ databases">
        <title>Coherence of Microcystis species and biogeography revealed through population genomics.</title>
        <authorList>
            <person name="Perez-Carrascal O.M."/>
            <person name="Terrat Y."/>
            <person name="Giani A."/>
            <person name="Fortin N."/>
            <person name="Tromas N."/>
            <person name="Shapiro B.J."/>
        </authorList>
    </citation>
    <scope>NUCLEOTIDE SEQUENCE [LARGE SCALE GENOMIC DNA]</scope>
    <source>
        <strain evidence="1">Ma_QC_B_20070730_S2</strain>
    </source>
</reference>
<gene>
    <name evidence="1" type="ORF">EWV80_04945</name>
</gene>
<sequence length="138" mass="14629">MSSSTKDNQGVNISFGEGANIGGDVVGRDKIVTTTTTTEPSFSQEEVLQLLAELKASIKESSIDEDDKDLAAGQVAAAINEAKKGGISNSQESQEKFGQYLSNTKDILDRVKDVGEIGTKAWPILVKVAKMIGLSLIV</sequence>
<dbReference type="AlphaFoldDB" id="A0A552E2W7"/>
<comment type="caution">
    <text evidence="1">The sequence shown here is derived from an EMBL/GenBank/DDBJ whole genome shotgun (WGS) entry which is preliminary data.</text>
</comment>
<dbReference type="Proteomes" id="UP000320551">
    <property type="component" value="Unassembled WGS sequence"/>
</dbReference>
<proteinExistence type="predicted"/>
<accession>A0A552E2W7</accession>
<dbReference type="EMBL" id="SFBK01000059">
    <property type="protein sequence ID" value="TRU28805.1"/>
    <property type="molecule type" value="Genomic_DNA"/>
</dbReference>